<reference evidence="1" key="1">
    <citation type="journal article" date="2020" name="G3 (Bethesda)">
        <title>High-Quality Assemblies for Three Invasive Social Wasps from the &lt;i&gt;Vespula&lt;/i&gt; Genus.</title>
        <authorList>
            <person name="Harrop T.W.R."/>
            <person name="Guhlin J."/>
            <person name="McLaughlin G.M."/>
            <person name="Permina E."/>
            <person name="Stockwell P."/>
            <person name="Gilligan J."/>
            <person name="Le Lec M.F."/>
            <person name="Gruber M.A.M."/>
            <person name="Quinn O."/>
            <person name="Lovegrove M."/>
            <person name="Duncan E.J."/>
            <person name="Remnant E.J."/>
            <person name="Van Eeckhoven J."/>
            <person name="Graham B."/>
            <person name="Knapp R.A."/>
            <person name="Langford K.W."/>
            <person name="Kronenberg Z."/>
            <person name="Press M.O."/>
            <person name="Eacker S.M."/>
            <person name="Wilson-Rankin E.E."/>
            <person name="Purcell J."/>
            <person name="Lester P.J."/>
            <person name="Dearden P.K."/>
        </authorList>
    </citation>
    <scope>NUCLEOTIDE SEQUENCE</scope>
    <source>
        <strain evidence="1">Volc-1</strain>
    </source>
</reference>
<keyword evidence="2" id="KW-1185">Reference proteome</keyword>
<proteinExistence type="predicted"/>
<dbReference type="Proteomes" id="UP000600918">
    <property type="component" value="Unassembled WGS sequence"/>
</dbReference>
<protein>
    <submittedName>
        <fullName evidence="1">Uncharacterized protein</fullName>
    </submittedName>
</protein>
<gene>
    <name evidence="1" type="ORF">H0235_006513</name>
</gene>
<name>A0A834P6W0_VESPE</name>
<accession>A0A834P6W0</accession>
<comment type="caution">
    <text evidence="1">The sequence shown here is derived from an EMBL/GenBank/DDBJ whole genome shotgun (WGS) entry which is preliminary data.</text>
</comment>
<dbReference type="AlphaFoldDB" id="A0A834P6W0"/>
<evidence type="ECO:0000313" key="2">
    <source>
        <dbReference type="Proteomes" id="UP000600918"/>
    </source>
</evidence>
<organism evidence="1 2">
    <name type="scientific">Vespula pensylvanica</name>
    <name type="common">Western yellow jacket</name>
    <name type="synonym">Wasp</name>
    <dbReference type="NCBI Taxonomy" id="30213"/>
    <lineage>
        <taxon>Eukaryota</taxon>
        <taxon>Metazoa</taxon>
        <taxon>Ecdysozoa</taxon>
        <taxon>Arthropoda</taxon>
        <taxon>Hexapoda</taxon>
        <taxon>Insecta</taxon>
        <taxon>Pterygota</taxon>
        <taxon>Neoptera</taxon>
        <taxon>Endopterygota</taxon>
        <taxon>Hymenoptera</taxon>
        <taxon>Apocrita</taxon>
        <taxon>Aculeata</taxon>
        <taxon>Vespoidea</taxon>
        <taxon>Vespidae</taxon>
        <taxon>Vespinae</taxon>
        <taxon>Vespula</taxon>
    </lineage>
</organism>
<sequence>MRRLDDFHPPFGDASNEQRPISTFRLDRSKIAVEDTFWVCGLPLNRPSATPRQRIKFASGFARGKPFSIYPSLLDTIPLAASCFDLFWILHVKALASAVGACTEPK</sequence>
<evidence type="ECO:0000313" key="1">
    <source>
        <dbReference type="EMBL" id="KAF7430115.1"/>
    </source>
</evidence>
<dbReference type="EMBL" id="JACSDY010000004">
    <property type="protein sequence ID" value="KAF7430115.1"/>
    <property type="molecule type" value="Genomic_DNA"/>
</dbReference>